<feature type="non-terminal residue" evidence="2">
    <location>
        <position position="1"/>
    </location>
</feature>
<evidence type="ECO:0000256" key="1">
    <source>
        <dbReference type="SAM" id="MobiDB-lite"/>
    </source>
</evidence>
<sequence>SGLDTGGASGIEGLGSGSSEVEGSEFVISGEVICSGIGEILNSVSFMISVSVRIIGVCCSDD</sequence>
<name>A0A392VCE0_9FABA</name>
<dbReference type="AlphaFoldDB" id="A0A392VCE0"/>
<feature type="region of interest" description="Disordered" evidence="1">
    <location>
        <begin position="1"/>
        <end position="21"/>
    </location>
</feature>
<feature type="compositionally biased region" description="Gly residues" evidence="1">
    <location>
        <begin position="1"/>
        <end position="16"/>
    </location>
</feature>
<protein>
    <submittedName>
        <fullName evidence="2">Uncharacterized protein</fullName>
    </submittedName>
</protein>
<accession>A0A392VCE0</accession>
<dbReference type="Proteomes" id="UP000265520">
    <property type="component" value="Unassembled WGS sequence"/>
</dbReference>
<reference evidence="2 3" key="1">
    <citation type="journal article" date="2018" name="Front. Plant Sci.">
        <title>Red Clover (Trifolium pratense) and Zigzag Clover (T. medium) - A Picture of Genomic Similarities and Differences.</title>
        <authorList>
            <person name="Dluhosova J."/>
            <person name="Istvanek J."/>
            <person name="Nedelnik J."/>
            <person name="Repkova J."/>
        </authorList>
    </citation>
    <scope>NUCLEOTIDE SEQUENCE [LARGE SCALE GENOMIC DNA]</scope>
    <source>
        <strain evidence="3">cv. 10/8</strain>
        <tissue evidence="2">Leaf</tissue>
    </source>
</reference>
<evidence type="ECO:0000313" key="3">
    <source>
        <dbReference type="Proteomes" id="UP000265520"/>
    </source>
</evidence>
<organism evidence="2 3">
    <name type="scientific">Trifolium medium</name>
    <dbReference type="NCBI Taxonomy" id="97028"/>
    <lineage>
        <taxon>Eukaryota</taxon>
        <taxon>Viridiplantae</taxon>
        <taxon>Streptophyta</taxon>
        <taxon>Embryophyta</taxon>
        <taxon>Tracheophyta</taxon>
        <taxon>Spermatophyta</taxon>
        <taxon>Magnoliopsida</taxon>
        <taxon>eudicotyledons</taxon>
        <taxon>Gunneridae</taxon>
        <taxon>Pentapetalae</taxon>
        <taxon>rosids</taxon>
        <taxon>fabids</taxon>
        <taxon>Fabales</taxon>
        <taxon>Fabaceae</taxon>
        <taxon>Papilionoideae</taxon>
        <taxon>50 kb inversion clade</taxon>
        <taxon>NPAAA clade</taxon>
        <taxon>Hologalegina</taxon>
        <taxon>IRL clade</taxon>
        <taxon>Trifolieae</taxon>
        <taxon>Trifolium</taxon>
    </lineage>
</organism>
<comment type="caution">
    <text evidence="2">The sequence shown here is derived from an EMBL/GenBank/DDBJ whole genome shotgun (WGS) entry which is preliminary data.</text>
</comment>
<keyword evidence="3" id="KW-1185">Reference proteome</keyword>
<proteinExistence type="predicted"/>
<evidence type="ECO:0000313" key="2">
    <source>
        <dbReference type="EMBL" id="MCI84130.1"/>
    </source>
</evidence>
<dbReference type="EMBL" id="LXQA011083340">
    <property type="protein sequence ID" value="MCI84130.1"/>
    <property type="molecule type" value="Genomic_DNA"/>
</dbReference>